<dbReference type="EMBL" id="JAYFUM010000006">
    <property type="protein sequence ID" value="MEA5138623.1"/>
    <property type="molecule type" value="Genomic_DNA"/>
</dbReference>
<dbReference type="Proteomes" id="UP001302949">
    <property type="component" value="Unassembled WGS sequence"/>
</dbReference>
<keyword evidence="2" id="KW-1185">Reference proteome</keyword>
<evidence type="ECO:0000313" key="1">
    <source>
        <dbReference type="EMBL" id="MEA5138623.1"/>
    </source>
</evidence>
<dbReference type="RefSeq" id="WP_323295790.1">
    <property type="nucleotide sequence ID" value="NZ_JAYFUM010000006.1"/>
</dbReference>
<protein>
    <submittedName>
        <fullName evidence="1">Uncharacterized protein</fullName>
    </submittedName>
</protein>
<comment type="caution">
    <text evidence="1">The sequence shown here is derived from an EMBL/GenBank/DDBJ whole genome shotgun (WGS) entry which is preliminary data.</text>
</comment>
<reference evidence="1 2" key="1">
    <citation type="submission" date="2023-12" db="EMBL/GenBank/DDBJ databases">
        <title>Novel species of the genus Arcicella isolated from rivers.</title>
        <authorList>
            <person name="Lu H."/>
        </authorList>
    </citation>
    <scope>NUCLEOTIDE SEQUENCE [LARGE SCALE GENOMIC DNA]</scope>
    <source>
        <strain evidence="1 2">KCTC 23307</strain>
    </source>
</reference>
<name>A0ABU5Q792_9BACT</name>
<proteinExistence type="predicted"/>
<organism evidence="1 2">
    <name type="scientific">Arcicella rigui</name>
    <dbReference type="NCBI Taxonomy" id="797020"/>
    <lineage>
        <taxon>Bacteria</taxon>
        <taxon>Pseudomonadati</taxon>
        <taxon>Bacteroidota</taxon>
        <taxon>Cytophagia</taxon>
        <taxon>Cytophagales</taxon>
        <taxon>Flectobacillaceae</taxon>
        <taxon>Arcicella</taxon>
    </lineage>
</organism>
<gene>
    <name evidence="1" type="ORF">VB248_05755</name>
</gene>
<sequence length="432" mass="49481">MMKQKYILLLILTLFVILLMSGVATFAQTIHIIGLVDTESDERLAGNKFVKTQLYELGRNLSVTDLKIDSVQFTPESLLDTSLIYDKIRKIKVEKNDVIFCYSAAHGYNRGGSVYPTIRFGLTNQSDIYIGKLKGVLESKNARLCIIINESCNALHKNKFFFNNNEPRSLFNLQSLKRLFVDSKGTFLMLSCDLDQKSLITEEGGIFGKAFFYTLHEQFYSESSSWEIIAQTTKRLTQRAALEYENFQQVPYIENNLSYQSTTETQSEKDVAVNVTINPYKYEDFEIEIKTDKGRENLMYYKCDTLRISIRVTKPCFIRLVDISPDNQTSLLLDNYRIDADKVGKWIEINSIPNQPYFICSQPFGVDYLLSFASQKAFCPLNFKKVNGIPYLEDDFKNAIDCTRGKLLMGAGIVLEDKLKVFTKDKFGVSCH</sequence>
<accession>A0ABU5Q792</accession>
<evidence type="ECO:0000313" key="2">
    <source>
        <dbReference type="Proteomes" id="UP001302949"/>
    </source>
</evidence>